<evidence type="ECO:0000256" key="5">
    <source>
        <dbReference type="ARBA" id="ARBA00022729"/>
    </source>
</evidence>
<dbReference type="GO" id="GO:0008194">
    <property type="term" value="F:UDP-glycosyltransferase activity"/>
    <property type="evidence" value="ECO:0007669"/>
    <property type="project" value="InterPro"/>
</dbReference>
<dbReference type="InterPro" id="IPR035595">
    <property type="entry name" value="UDP_glycos_trans_CS"/>
</dbReference>
<evidence type="ECO:0000256" key="8">
    <source>
        <dbReference type="SAM" id="Phobius"/>
    </source>
</evidence>
<dbReference type="PROSITE" id="PS00375">
    <property type="entry name" value="UDPGT"/>
    <property type="match status" value="1"/>
</dbReference>
<protein>
    <recommendedName>
        <fullName evidence="2 6">Ecdysteroid UDP-glucosyltransferase</fullName>
        <ecNumber evidence="6">2.4.1.-</ecNumber>
    </recommendedName>
</protein>
<dbReference type="Pfam" id="PF00201">
    <property type="entry name" value="UDPGT"/>
    <property type="match status" value="1"/>
</dbReference>
<dbReference type="InterPro" id="IPR016224">
    <property type="entry name" value="Ecdysteroid_UDP-Glc_Trfase"/>
</dbReference>
<reference evidence="9 10" key="2">
    <citation type="journal article" date="2007" name="Virology">
        <title>Genome sequence and organization of a nucleopolyhedrovirus that infects the tea looper caterpillar, Ectropis obliqua.</title>
        <authorList>
            <person name="Ma X.C."/>
            <person name="Shang J.Y."/>
            <person name="Yang Z.N."/>
            <person name="Bao Y.Y."/>
            <person name="Xiao Q."/>
            <person name="Zhang C.X."/>
        </authorList>
    </citation>
    <scope>NUCLEOTIDE SEQUENCE [LARGE SCALE GENOMIC DNA]</scope>
    <source>
        <strain evidence="9 10">A1</strain>
    </source>
</reference>
<dbReference type="CAZy" id="GT1">
    <property type="family name" value="Glycosyltransferase Family 1"/>
</dbReference>
<dbReference type="CDD" id="cd03784">
    <property type="entry name" value="GT1_Gtf-like"/>
    <property type="match status" value="1"/>
</dbReference>
<dbReference type="Gene3D" id="3.40.50.2000">
    <property type="entry name" value="Glycogen Phosphorylase B"/>
    <property type="match status" value="1"/>
</dbReference>
<feature type="transmembrane region" description="Helical" evidence="8">
    <location>
        <begin position="48"/>
        <end position="73"/>
    </location>
</feature>
<dbReference type="FunFam" id="3.40.50.2000:FF:000021">
    <property type="entry name" value="UDP-glucuronosyltransferase"/>
    <property type="match status" value="1"/>
</dbReference>
<evidence type="ECO:0000256" key="1">
    <source>
        <dbReference type="ARBA" id="ARBA00009995"/>
    </source>
</evidence>
<dbReference type="Proteomes" id="UP000214344">
    <property type="component" value="Segment"/>
</dbReference>
<dbReference type="RefSeq" id="YP_874315.1">
    <property type="nucleotide sequence ID" value="NC_008586.1"/>
</dbReference>
<dbReference type="PIRSF" id="PIRSF000476">
    <property type="entry name" value="Ecdystd_UDP_glucosyltfrase"/>
    <property type="match status" value="1"/>
</dbReference>
<reference evidence="9 10" key="1">
    <citation type="journal article" date="2006" name="J. Microbiol.">
        <title>Morphological, phylogenetic and biological characteristics of Ectropis obliqua single-nucleocapsid nucleopolyhedrovirus.</title>
        <authorList>
            <person name="Ma X.C."/>
            <person name="Xu H.J."/>
            <person name="Tang M.J."/>
            <person name="Xiao Q."/>
            <person name="Hong J."/>
            <person name="Zhang C.X."/>
        </authorList>
    </citation>
    <scope>NUCLEOTIDE SEQUENCE [LARGE SCALE GENOMIC DNA]</scope>
    <source>
        <strain evidence="9 10">A1</strain>
    </source>
</reference>
<dbReference type="EMBL" id="DQ837165">
    <property type="protein sequence ID" value="AAD22774.2"/>
    <property type="molecule type" value="Genomic_DNA"/>
</dbReference>
<comment type="function">
    <text evidence="6">Catalyzes the transfer of glucose from UDP-glucose to ecdysteroids which are insect molting hormones.</text>
</comment>
<evidence type="ECO:0000256" key="3">
    <source>
        <dbReference type="ARBA" id="ARBA00022676"/>
    </source>
</evidence>
<dbReference type="PANTHER" id="PTHR48043">
    <property type="entry name" value="EG:EG0003.4 PROTEIN-RELATED"/>
    <property type="match status" value="1"/>
</dbReference>
<evidence type="ECO:0000256" key="7">
    <source>
        <dbReference type="RuleBase" id="RU003718"/>
    </source>
</evidence>
<keyword evidence="8" id="KW-1133">Transmembrane helix</keyword>
<proteinExistence type="inferred from homology"/>
<keyword evidence="8" id="KW-0472">Membrane</keyword>
<keyword evidence="8" id="KW-0812">Transmembrane</keyword>
<feature type="transmembrane region" description="Helical" evidence="8">
    <location>
        <begin position="12"/>
        <end position="36"/>
    </location>
</feature>
<keyword evidence="5" id="KW-0732">Signal</keyword>
<dbReference type="InterPro" id="IPR002213">
    <property type="entry name" value="UDP_glucos_trans"/>
</dbReference>
<keyword evidence="4 6" id="KW-0808">Transferase</keyword>
<organism evidence="9 10">
    <name type="scientific">Ectropis obliqua nucleopolyhedrovirus</name>
    <dbReference type="NCBI Taxonomy" id="59376"/>
    <lineage>
        <taxon>Viruses</taxon>
        <taxon>Viruses incertae sedis</taxon>
        <taxon>Naldaviricetes</taxon>
        <taxon>Lefavirales</taxon>
        <taxon>Baculoviridae</taxon>
        <taxon>Alphabaculovirus</taxon>
        <taxon>Alphabaculovirus ecobliquae</taxon>
    </lineage>
</organism>
<dbReference type="EC" id="2.4.1.-" evidence="6"/>
<keyword evidence="10" id="KW-1185">Reference proteome</keyword>
<dbReference type="OrthoDB" id="5462at10239"/>
<evidence type="ECO:0000256" key="4">
    <source>
        <dbReference type="ARBA" id="ARBA00022679"/>
    </source>
</evidence>
<dbReference type="GeneID" id="5176495"/>
<evidence type="ECO:0000256" key="6">
    <source>
        <dbReference type="PIRNR" id="PIRNR000476"/>
    </source>
</evidence>
<name>Q9WEV9_9ABAC</name>
<accession>Q9WEV9</accession>
<evidence type="ECO:0000256" key="2">
    <source>
        <dbReference type="ARBA" id="ARBA00013904"/>
    </source>
</evidence>
<keyword evidence="3 6" id="KW-0328">Glycosyltransferase</keyword>
<dbReference type="PANTHER" id="PTHR48043:SF159">
    <property type="entry name" value="EG:EG0003.4 PROTEIN-RELATED"/>
    <property type="match status" value="1"/>
</dbReference>
<dbReference type="InterPro" id="IPR050271">
    <property type="entry name" value="UDP-glycosyltransferase"/>
</dbReference>
<dbReference type="KEGG" id="vg:5176495"/>
<dbReference type="SUPFAM" id="SSF53756">
    <property type="entry name" value="UDP-Glycosyltransferase/glycogen phosphorylase"/>
    <property type="match status" value="1"/>
</dbReference>
<comment type="similarity">
    <text evidence="1 6 7">Belongs to the UDP-glycosyltransferase family.</text>
</comment>
<sequence>MNNTNGNINFSYAPLTPFFFGDIVTAYALVTTVFLFEPNKMSSSQIRFLFGIIVVCVVQYIDNVGGAKLLAIFTTPSYSHQSVFKVYIEGLAEKGHEVVLKPSTEIIYEVSRYPNITEIDATLSRHYFKQLVRDSAVSRKRGLVADTMSVTAHNYMGLVKMISEQLKLPQIKNLIEMRTIMNFDLLITEAFMDYPLVMSHLFGNLPVVQISSGHGLAANFETMGAVSRHPIYYPNVWRNNFNNLNIWQTVNELYMELRLYNEFALLKAEQEKMMKIQFGNDVPELDTLRDNVKLLLVNAHAIFDNNRPVPPSVQYMGGLHLHKKQIAPLSSYVAWILNNSTKGAVYVSFGSTIKVADMDYDFLQMLLRTFTKLPYNVVWKYDGDTENIHIPQNVYLQTWFDQYSLLHHKNVKAFVTQGGVQSIDEAIDAGVPLIGLPMMGDQSFNTNKFVELEIGCTLDTLTVTSDQLVTAIVATVENPKFRHNLKNLRHTMRHQPITALNKAIWYTEHVINGKNNYSLKPKAANVSYGTYAMIHILVPFTAIFVMNNLQQLLRSTFVSI</sequence>
<evidence type="ECO:0000313" key="9">
    <source>
        <dbReference type="EMBL" id="AAD22774.2"/>
    </source>
</evidence>
<evidence type="ECO:0000313" key="10">
    <source>
        <dbReference type="Proteomes" id="UP000214344"/>
    </source>
</evidence>